<keyword evidence="4 11" id="KW-0732">Signal</keyword>
<dbReference type="CAZy" id="GH5">
    <property type="family name" value="Glycoside Hydrolase Family 5"/>
</dbReference>
<dbReference type="InterPro" id="IPR018087">
    <property type="entry name" value="Glyco_hydro_5_CS"/>
</dbReference>
<evidence type="ECO:0000256" key="11">
    <source>
        <dbReference type="SAM" id="SignalP"/>
    </source>
</evidence>
<reference evidence="13 14" key="1">
    <citation type="journal article" date="2004" name="Science">
        <title>The Ashbya gossypii genome as a tool for mapping the ancient Saccharomyces cerevisiae genome.</title>
        <authorList>
            <person name="Dietrich F.S."/>
            <person name="Voegeli S."/>
            <person name="Brachat S."/>
            <person name="Lerch A."/>
            <person name="Gates K."/>
            <person name="Steiner S."/>
            <person name="Mohr C."/>
            <person name="Pohlmann R."/>
            <person name="Luedi P."/>
            <person name="Choi S."/>
            <person name="Wing R.A."/>
            <person name="Flavier A."/>
            <person name="Gaffney T.D."/>
            <person name="Philippsen P."/>
        </authorList>
    </citation>
    <scope>NUCLEOTIDE SEQUENCE [LARGE SCALE GENOMIC DNA]</scope>
    <source>
        <strain evidence="14">ATCC 10895 / CBS 109.51 / FGSC 9923 / NRRL Y-1056</strain>
    </source>
</reference>
<dbReference type="InParanoid" id="Q75EC8"/>
<dbReference type="GO" id="GO:0005576">
    <property type="term" value="C:extracellular region"/>
    <property type="evidence" value="ECO:0000318"/>
    <property type="project" value="GO_Central"/>
</dbReference>
<dbReference type="eggNOG" id="ENOG502QPYU">
    <property type="taxonomic scope" value="Eukaryota"/>
</dbReference>
<dbReference type="Gene3D" id="3.20.20.80">
    <property type="entry name" value="Glycosidases"/>
    <property type="match status" value="1"/>
</dbReference>
<dbReference type="Pfam" id="PF00150">
    <property type="entry name" value="Cellulase"/>
    <property type="match status" value="1"/>
</dbReference>
<dbReference type="InterPro" id="IPR017853">
    <property type="entry name" value="GH"/>
</dbReference>
<sequence>MMRTVTSSTLMLALGMALWCLSGVAARPLPALTPNSIQVVTNTKRYFDYENKTMRGVNLGGWLVLEPYITPSLFEPFRKNPDNDDGIPVDEYNLCKTLGREKAHERLSKHWSTFYTEKDFHAMKAAGLNIVRVPIGYWAFELLEDDPYAQGQEEYLDKAIEWSRAAGLKVWVDLHGAPGSQNGFDNSGRRDQIEFLKPHNLELLHKVLEHTLGKYSQDEFADVVIGVEVLNEPLGPAVDIQGVRDLYYYAYDLMRNKFKRDQVVVIHDAFMPSQFWNSDLTLDKGYWGVVVDHHHYQVFSPGELARSMDDKVKTACAWGHDVISESHWPVCGEWSAALDDCAKWLNGVGVGARWDGTFNKNGDKAPYQGDCHQFYESWPEEKKKNTRRYIEAQLDAYELRGGWIFWCWKTETLTEWDFQRLLAHGLMPQPLEDRKYPNQCPF</sequence>
<keyword evidence="14" id="KW-1185">Reference proteome</keyword>
<dbReference type="PROSITE" id="PS00659">
    <property type="entry name" value="GLYCOSYL_HYDROL_F5"/>
    <property type="match status" value="1"/>
</dbReference>
<comment type="similarity">
    <text evidence="2 10">Belongs to the glycosyl hydrolase 5 (cellulase A) family.</text>
</comment>
<evidence type="ECO:0000256" key="9">
    <source>
        <dbReference type="ARBA" id="ARBA00038929"/>
    </source>
</evidence>
<gene>
    <name evidence="13" type="ORF">AGOS_AAR146W</name>
</gene>
<comment type="catalytic activity">
    <reaction evidence="8">
        <text>Successive hydrolysis of beta-D-glucose units from the non-reducing ends of (1-&gt;3)-beta-D-glucans, releasing alpha-glucose.</text>
        <dbReference type="EC" id="3.2.1.58"/>
    </reaction>
</comment>
<dbReference type="EC" id="3.2.1.58" evidence="9"/>
<keyword evidence="6 10" id="KW-0326">Glycosidase</keyword>
<dbReference type="EMBL" id="AE016814">
    <property type="protein sequence ID" value="AAS50513.1"/>
    <property type="molecule type" value="Genomic_DNA"/>
</dbReference>
<evidence type="ECO:0000313" key="14">
    <source>
        <dbReference type="Proteomes" id="UP000000591"/>
    </source>
</evidence>
<dbReference type="FunCoup" id="Q75EC8">
    <property type="interactions" value="180"/>
</dbReference>
<dbReference type="KEGG" id="ago:AGOS_AAR146W"/>
<comment type="subcellular location">
    <subcellularLocation>
        <location evidence="1">Secreted</location>
    </subcellularLocation>
</comment>
<dbReference type="STRING" id="284811.Q75EC8"/>
<evidence type="ECO:0000256" key="10">
    <source>
        <dbReference type="RuleBase" id="RU361153"/>
    </source>
</evidence>
<feature type="chain" id="PRO_5004285453" description="glucan 1,3-beta-glucosidase" evidence="11">
    <location>
        <begin position="27"/>
        <end position="442"/>
    </location>
</feature>
<organism evidence="13 14">
    <name type="scientific">Eremothecium gossypii (strain ATCC 10895 / CBS 109.51 / FGSC 9923 / NRRL Y-1056)</name>
    <name type="common">Yeast</name>
    <name type="synonym">Ashbya gossypii</name>
    <dbReference type="NCBI Taxonomy" id="284811"/>
    <lineage>
        <taxon>Eukaryota</taxon>
        <taxon>Fungi</taxon>
        <taxon>Dikarya</taxon>
        <taxon>Ascomycota</taxon>
        <taxon>Saccharomycotina</taxon>
        <taxon>Saccharomycetes</taxon>
        <taxon>Saccharomycetales</taxon>
        <taxon>Saccharomycetaceae</taxon>
        <taxon>Eremothecium</taxon>
    </lineage>
</organism>
<name>Q75EC8_EREGS</name>
<feature type="domain" description="Glycoside hydrolase family 5" evidence="12">
    <location>
        <begin position="105"/>
        <end position="282"/>
    </location>
</feature>
<dbReference type="GO" id="GO:0071555">
    <property type="term" value="P:cell wall organization"/>
    <property type="evidence" value="ECO:0007669"/>
    <property type="project" value="UniProtKB-KW"/>
</dbReference>
<dbReference type="GO" id="GO:0004338">
    <property type="term" value="F:glucan exo-1,3-beta-glucosidase activity"/>
    <property type="evidence" value="ECO:0000318"/>
    <property type="project" value="GO_Central"/>
</dbReference>
<dbReference type="PANTHER" id="PTHR31297">
    <property type="entry name" value="GLUCAN ENDO-1,6-BETA-GLUCOSIDASE B"/>
    <property type="match status" value="1"/>
</dbReference>
<dbReference type="AlphaFoldDB" id="Q75EC8"/>
<evidence type="ECO:0000256" key="2">
    <source>
        <dbReference type="ARBA" id="ARBA00005641"/>
    </source>
</evidence>
<dbReference type="HOGENOM" id="CLU_004624_0_1_1"/>
<evidence type="ECO:0000256" key="3">
    <source>
        <dbReference type="ARBA" id="ARBA00022525"/>
    </source>
</evidence>
<dbReference type="FunFam" id="3.20.20.80:FF:000033">
    <property type="entry name" value="Glucan 1,3-beta-glucosidase A"/>
    <property type="match status" value="1"/>
</dbReference>
<dbReference type="InterPro" id="IPR001547">
    <property type="entry name" value="Glyco_hydro_5"/>
</dbReference>
<reference evidence="14" key="2">
    <citation type="journal article" date="2013" name="G3 (Bethesda)">
        <title>Genomes of Ashbya fungi isolated from insects reveal four mating-type loci, numerous translocations, lack of transposons, and distinct gene duplications.</title>
        <authorList>
            <person name="Dietrich F.S."/>
            <person name="Voegeli S."/>
            <person name="Kuo S."/>
            <person name="Philippsen P."/>
        </authorList>
    </citation>
    <scope>GENOME REANNOTATION</scope>
    <source>
        <strain evidence="14">ATCC 10895 / CBS 109.51 / FGSC 9923 / NRRL Y-1056</strain>
    </source>
</reference>
<keyword evidence="7" id="KW-0961">Cell wall biogenesis/degradation</keyword>
<evidence type="ECO:0000256" key="1">
    <source>
        <dbReference type="ARBA" id="ARBA00004613"/>
    </source>
</evidence>
<keyword evidence="5 10" id="KW-0378">Hydrolase</keyword>
<evidence type="ECO:0000259" key="12">
    <source>
        <dbReference type="Pfam" id="PF00150"/>
    </source>
</evidence>
<protein>
    <recommendedName>
        <fullName evidence="9">glucan 1,3-beta-glucosidase</fullName>
        <ecNumber evidence="9">3.2.1.58</ecNumber>
    </recommendedName>
</protein>
<evidence type="ECO:0000313" key="13">
    <source>
        <dbReference type="EMBL" id="AAS50513.1"/>
    </source>
</evidence>
<evidence type="ECO:0000256" key="7">
    <source>
        <dbReference type="ARBA" id="ARBA00023316"/>
    </source>
</evidence>
<dbReference type="OrthoDB" id="62120at2759"/>
<dbReference type="Proteomes" id="UP000000591">
    <property type="component" value="Chromosome I"/>
</dbReference>
<dbReference type="GO" id="GO:0009251">
    <property type="term" value="P:glucan catabolic process"/>
    <property type="evidence" value="ECO:0000318"/>
    <property type="project" value="GO_Central"/>
</dbReference>
<evidence type="ECO:0000256" key="5">
    <source>
        <dbReference type="ARBA" id="ARBA00022801"/>
    </source>
</evidence>
<evidence type="ECO:0000256" key="6">
    <source>
        <dbReference type="ARBA" id="ARBA00023295"/>
    </source>
</evidence>
<dbReference type="RefSeq" id="NP_982689.1">
    <property type="nucleotide sequence ID" value="NM_208042.1"/>
</dbReference>
<dbReference type="OMA" id="GWDMQDL"/>
<keyword evidence="3" id="KW-0964">Secreted</keyword>
<evidence type="ECO:0000256" key="8">
    <source>
        <dbReference type="ARBA" id="ARBA00036824"/>
    </source>
</evidence>
<accession>Q75EC8</accession>
<dbReference type="PANTHER" id="PTHR31297:SF1">
    <property type="entry name" value="GLUCAN 1,3-BETA-GLUCOSIDASE I_II-RELATED"/>
    <property type="match status" value="1"/>
</dbReference>
<dbReference type="GO" id="GO:0009277">
    <property type="term" value="C:fungal-type cell wall"/>
    <property type="evidence" value="ECO:0007669"/>
    <property type="project" value="UniProtKB-ARBA"/>
</dbReference>
<evidence type="ECO:0000256" key="4">
    <source>
        <dbReference type="ARBA" id="ARBA00022729"/>
    </source>
</evidence>
<feature type="signal peptide" evidence="11">
    <location>
        <begin position="1"/>
        <end position="26"/>
    </location>
</feature>
<dbReference type="InterPro" id="IPR050386">
    <property type="entry name" value="Glycosyl_hydrolase_5"/>
</dbReference>
<dbReference type="SUPFAM" id="SSF51445">
    <property type="entry name" value="(Trans)glycosidases"/>
    <property type="match status" value="1"/>
</dbReference>
<proteinExistence type="inferred from homology"/>
<dbReference type="GeneID" id="4618635"/>